<dbReference type="EMBL" id="CAJVPV010063727">
    <property type="protein sequence ID" value="CAG8793217.1"/>
    <property type="molecule type" value="Genomic_DNA"/>
</dbReference>
<evidence type="ECO:0000313" key="3">
    <source>
        <dbReference type="Proteomes" id="UP000789342"/>
    </source>
</evidence>
<feature type="non-terminal residue" evidence="2">
    <location>
        <position position="1"/>
    </location>
</feature>
<feature type="compositionally biased region" description="Low complexity" evidence="1">
    <location>
        <begin position="28"/>
        <end position="42"/>
    </location>
</feature>
<keyword evidence="3" id="KW-1185">Reference proteome</keyword>
<accession>A0A9N9JTQ5</accession>
<organism evidence="2 3">
    <name type="scientific">Acaulospora morrowiae</name>
    <dbReference type="NCBI Taxonomy" id="94023"/>
    <lineage>
        <taxon>Eukaryota</taxon>
        <taxon>Fungi</taxon>
        <taxon>Fungi incertae sedis</taxon>
        <taxon>Mucoromycota</taxon>
        <taxon>Glomeromycotina</taxon>
        <taxon>Glomeromycetes</taxon>
        <taxon>Diversisporales</taxon>
        <taxon>Acaulosporaceae</taxon>
        <taxon>Acaulospora</taxon>
    </lineage>
</organism>
<feature type="region of interest" description="Disordered" evidence="1">
    <location>
        <begin position="19"/>
        <end position="42"/>
    </location>
</feature>
<dbReference type="Proteomes" id="UP000789342">
    <property type="component" value="Unassembled WGS sequence"/>
</dbReference>
<gene>
    <name evidence="2" type="ORF">AMORRO_LOCUS18323</name>
</gene>
<evidence type="ECO:0000313" key="2">
    <source>
        <dbReference type="EMBL" id="CAG8793217.1"/>
    </source>
</evidence>
<feature type="non-terminal residue" evidence="2">
    <location>
        <position position="42"/>
    </location>
</feature>
<proteinExistence type="predicted"/>
<dbReference type="AlphaFoldDB" id="A0A9N9JTQ5"/>
<comment type="caution">
    <text evidence="2">The sequence shown here is derived from an EMBL/GenBank/DDBJ whole genome shotgun (WGS) entry which is preliminary data.</text>
</comment>
<evidence type="ECO:0000256" key="1">
    <source>
        <dbReference type="SAM" id="MobiDB-lite"/>
    </source>
</evidence>
<reference evidence="2" key="1">
    <citation type="submission" date="2021-06" db="EMBL/GenBank/DDBJ databases">
        <authorList>
            <person name="Kallberg Y."/>
            <person name="Tangrot J."/>
            <person name="Rosling A."/>
        </authorList>
    </citation>
    <scope>NUCLEOTIDE SEQUENCE</scope>
    <source>
        <strain evidence="2">CL551</strain>
    </source>
</reference>
<protein>
    <submittedName>
        <fullName evidence="2">821_t:CDS:1</fullName>
    </submittedName>
</protein>
<name>A0A9N9JTQ5_9GLOM</name>
<sequence length="42" mass="4659">SMSNGSFLENLISRESLVEPTVNHSPTKTKVSRVVTTKKNLE</sequence>